<proteinExistence type="predicted"/>
<reference evidence="3" key="1">
    <citation type="submission" date="2018-05" db="EMBL/GenBank/DDBJ databases">
        <authorList>
            <person name="Lanie J.A."/>
            <person name="Ng W.-L."/>
            <person name="Kazmierczak K.M."/>
            <person name="Andrzejewski T.M."/>
            <person name="Davidsen T.M."/>
            <person name="Wayne K.J."/>
            <person name="Tettelin H."/>
            <person name="Glass J.I."/>
            <person name="Rusch D."/>
            <person name="Podicherti R."/>
            <person name="Tsui H.-C.T."/>
            <person name="Winkler M.E."/>
        </authorList>
    </citation>
    <scope>NUCLEOTIDE SEQUENCE</scope>
</reference>
<dbReference type="Pfam" id="PF12680">
    <property type="entry name" value="SnoaL_2"/>
    <property type="match status" value="1"/>
</dbReference>
<feature type="region of interest" description="Disordered" evidence="1">
    <location>
        <begin position="139"/>
        <end position="163"/>
    </location>
</feature>
<feature type="non-terminal residue" evidence="3">
    <location>
        <position position="1"/>
    </location>
</feature>
<dbReference type="AlphaFoldDB" id="A0A381TCF2"/>
<dbReference type="Gene3D" id="3.10.450.50">
    <property type="match status" value="2"/>
</dbReference>
<evidence type="ECO:0000259" key="2">
    <source>
        <dbReference type="Pfam" id="PF12680"/>
    </source>
</evidence>
<sequence length="335" mass="37806">VVLKYYDAFDTAPIDQIVDVLRKHTADDYSWRGIHPFYEQSGVDAVAKTFWVPLRQAFSPLQRRPDVFFAGANTVGDGREVWVCQMGHLLGLFDRPWLGIPPTQRMCFLRYAEFHRVDGDRIAETALFLDVISVMQQAGQDPLPPQTGASHLHPGPLTHDGVLLEAEDPDEGTRTMALVDKMIDDLHVANLADNEDGDDRMSPKVLATAWHNDMLWFGPAGIGATYTIDRYQQQHQFPFRLNLTGKFFHGHIARFAEGNYAGFFGWANLTNTPTGGFLGLPGSDVAADMRVVDIYRRDGDKLAENWVFIDLLHWLHMQGLDVLARMRQLTGQEKL</sequence>
<evidence type="ECO:0000313" key="3">
    <source>
        <dbReference type="EMBL" id="SVA11583.1"/>
    </source>
</evidence>
<name>A0A381TCF2_9ZZZZ</name>
<feature type="domain" description="SnoaL-like" evidence="2">
    <location>
        <begin position="2"/>
        <end position="124"/>
    </location>
</feature>
<dbReference type="PANTHER" id="PTHR38436:SF1">
    <property type="entry name" value="ESTER CYCLASE"/>
    <property type="match status" value="1"/>
</dbReference>
<accession>A0A381TCF2</accession>
<dbReference type="InterPro" id="IPR032710">
    <property type="entry name" value="NTF2-like_dom_sf"/>
</dbReference>
<dbReference type="InterPro" id="IPR009959">
    <property type="entry name" value="Cyclase_SnoaL-like"/>
</dbReference>
<protein>
    <recommendedName>
        <fullName evidence="2">SnoaL-like domain-containing protein</fullName>
    </recommendedName>
</protein>
<dbReference type="PANTHER" id="PTHR38436">
    <property type="entry name" value="POLYKETIDE CYCLASE SNOAL-LIKE DOMAIN"/>
    <property type="match status" value="1"/>
</dbReference>
<organism evidence="3">
    <name type="scientific">marine metagenome</name>
    <dbReference type="NCBI Taxonomy" id="408172"/>
    <lineage>
        <taxon>unclassified sequences</taxon>
        <taxon>metagenomes</taxon>
        <taxon>ecological metagenomes</taxon>
    </lineage>
</organism>
<dbReference type="SUPFAM" id="SSF54427">
    <property type="entry name" value="NTF2-like"/>
    <property type="match status" value="2"/>
</dbReference>
<dbReference type="GO" id="GO:0030638">
    <property type="term" value="P:polyketide metabolic process"/>
    <property type="evidence" value="ECO:0007669"/>
    <property type="project" value="InterPro"/>
</dbReference>
<gene>
    <name evidence="3" type="ORF">METZ01_LOCUS64437</name>
</gene>
<dbReference type="InterPro" id="IPR037401">
    <property type="entry name" value="SnoaL-like"/>
</dbReference>
<dbReference type="EMBL" id="UINC01004074">
    <property type="protein sequence ID" value="SVA11583.1"/>
    <property type="molecule type" value="Genomic_DNA"/>
</dbReference>
<evidence type="ECO:0000256" key="1">
    <source>
        <dbReference type="SAM" id="MobiDB-lite"/>
    </source>
</evidence>